<sequence>MADRHELMRNAVAFLTDPKAQSSSLAQRIQFLEAKGLTGPEIEEAMRHAAEASRSLPSASAYQPAYGPVYGPTPYMQVPPTSHQWDWRDYFITAVISGSVAYGAAALARKYLIPHLKPPTSTAYEADRDAMTAQFDAAEALLKEIQAETAAVKAAVEVQQEKVEKATTDVEAAVQQMREGETKTRDEMREIREEVTNIREMLPKMIDKNKETQIQSLAELQQELKSLKALLLSRGPAISNTPTVTPPPVPSIPLRPAIPAWQLSGSISSSTTGVPVSSPSAPLASSPMGSPFSNGKAKEVELQEVDRTPCCLTQSAPLSFETLVADACQNTWSREPPFERVAKLATSLLGVTPPTCFDAIVTALLSRALLMAQHSHPVPRRPILIALLGLWIQFLHWAVFLFPHLLFVAMLSSPLWYTPPSAIPESDQHEFFPQEFDQAYGFHHQANLDSQRHGTCLSVICRTLVFLLSLPAATMLENTICWPIRNYMVRDLQFWFEVHYVEAALCNGEWPEVMEPINAAMRSCPYLPRDLVFDLVGPDKRSQGNGTPRSTVERFQRRLVTPLELGQETSARLNRPTPSMRTLEKLCPGPRRGFLAPPLSPMNHTHTNSSRIADHPYARSYPARPILPRSLNFLRRSDAKPEVVDCILAHYPMMSQTPFDAPSSTENLPHAGSIEHAFNPVNGPAMADPSASWSQWENWTSSRSYPRFSYADVELASVYRASPPVQPSYSTDFRFGCSPVPVSSPSFANYGRAGLYQGTATSLAPYTGYDITNSSQATGGQPSYTAYDSSLSPASFTPYNGFNSFTAPYRPSPSAYYQPGYHQAEANPNLVYVDHEEPMDIEITGNSSPIYEASPVSQPSFNNSHASPPIGLVPQNIAVPNQVAMERKAPMGTTHVEGGLPVDNAHMDGERSIDTEAAGPSRPRGASYPYPSLTRGNRPSSFVSTDQLAGPSNPRNTTSGGRYSTERHERRPQTPLEQPPGTQAEEDASEYDDEEYLRRVAQRVAELEAEDDGEDDIAPAENHPSHSVPSTTSHTIGGITYNFVSPAEWSTQPNYYTPTEPNSPTGTVPNSPTLATQSLPLDSHALADAITRARHRRNARAGPSSAQSHSTCVPANFCPRFIRFCRCLSAKPYSTLRDAERVLRFARAYAQLSALPSQFYLNQAWVRRTPRMFSQFRNVVEGFAPPRRPSQDASGHDRNESTSRSSSLDNTASGDSTSNFNPITDNLRKSLAIQRSASPQNTSENGSALVDRPSKRRLEDRLRASFAVGDASSPTTPSTSSRASPAPVPVVEHPLSPTAIPLPTSPPVDIPGTPIPDLSHPLSQSPPPLSLTSHTRRPSDTISNSGDSEERHNEADIPLPLSPVSDNGHLASQASFEQLVAEPTTATSFPRLEEEIALPPSAPEASEGSRDHSETATKAESVEASLVPSDQAEAHMLPLIINSQGDTSEQSAATDAAPHSGVEDISASFKKLQSEKMEADKLLQEFTPVQSIQDTQGLRDHFESMQLKAEISQDEIRRLTGKLTRQDERIEELRETHHLESRSQSDLIEQLRKQLEESEALISAGVGSSTKLEAEVARHKADVDKAYAEAERAKVTAKDEEEKRTKAVSLLKTVRQKLVKAEKERDDAVKEVGAVKEKAAKEVAAAKEKEKAEREKEKAERDGLQSELDKSRSEKEAVVATLRIQFENDVAALKERSERELSTLKSQAELDAITSKALYDRTLATKDTRINSLENSVKALSTEKDSLFDQLQLRQAEVESSQSLLEVLQSQHTELQYQIRESHDRLALLTEELAEARQEQQSKARGPSTTAEDVARLLSNAESRYEVKLSELRRQLTAAEEERTEMEAYWSRRLEEKEREAEKWKRTVESTVQTQQNSDGEVNELKLHVDKLNHEVRSHHQEVTQLQLQIEHLTELEVFLHLLRPCPTCRLTMDNTKDVAKLQRTDFTTKIAALEQQLEEAKTRESQARAHNKTLRDELRKVQSSAALLERQRNPGVGYWSTPRPDGGPDTQTPASPASSMPSLSSPRSNSPAPPNSDEDVNLEYLRNVILQFLEHKEMRPNLVRVLSIILHFTPQETRRLIAKV</sequence>
<protein>
    <submittedName>
        <fullName evidence="1">Uncharacterized protein</fullName>
    </submittedName>
</protein>
<keyword evidence="2" id="KW-1185">Reference proteome</keyword>
<dbReference type="EMBL" id="MU277189">
    <property type="protein sequence ID" value="KAI0067728.1"/>
    <property type="molecule type" value="Genomic_DNA"/>
</dbReference>
<name>A0ACB8TGZ2_9AGAM</name>
<evidence type="ECO:0000313" key="2">
    <source>
        <dbReference type="Proteomes" id="UP000814140"/>
    </source>
</evidence>
<proteinExistence type="predicted"/>
<reference evidence="1" key="2">
    <citation type="journal article" date="2022" name="New Phytol.">
        <title>Evolutionary transition to the ectomycorrhizal habit in the genomes of a hyperdiverse lineage of mushroom-forming fungi.</title>
        <authorList>
            <person name="Looney B."/>
            <person name="Miyauchi S."/>
            <person name="Morin E."/>
            <person name="Drula E."/>
            <person name="Courty P.E."/>
            <person name="Kohler A."/>
            <person name="Kuo A."/>
            <person name="LaButti K."/>
            <person name="Pangilinan J."/>
            <person name="Lipzen A."/>
            <person name="Riley R."/>
            <person name="Andreopoulos W."/>
            <person name="He G."/>
            <person name="Johnson J."/>
            <person name="Nolan M."/>
            <person name="Tritt A."/>
            <person name="Barry K.W."/>
            <person name="Grigoriev I.V."/>
            <person name="Nagy L.G."/>
            <person name="Hibbett D."/>
            <person name="Henrissat B."/>
            <person name="Matheny P.B."/>
            <person name="Labbe J."/>
            <person name="Martin F.M."/>
        </authorList>
    </citation>
    <scope>NUCLEOTIDE SEQUENCE</scope>
    <source>
        <strain evidence="1">HHB10654</strain>
    </source>
</reference>
<evidence type="ECO:0000313" key="1">
    <source>
        <dbReference type="EMBL" id="KAI0067728.1"/>
    </source>
</evidence>
<accession>A0ACB8TGZ2</accession>
<comment type="caution">
    <text evidence="1">The sequence shown here is derived from an EMBL/GenBank/DDBJ whole genome shotgun (WGS) entry which is preliminary data.</text>
</comment>
<dbReference type="Proteomes" id="UP000814140">
    <property type="component" value="Unassembled WGS sequence"/>
</dbReference>
<gene>
    <name evidence="1" type="ORF">BV25DRAFT_1834756</name>
</gene>
<organism evidence="1 2">
    <name type="scientific">Artomyces pyxidatus</name>
    <dbReference type="NCBI Taxonomy" id="48021"/>
    <lineage>
        <taxon>Eukaryota</taxon>
        <taxon>Fungi</taxon>
        <taxon>Dikarya</taxon>
        <taxon>Basidiomycota</taxon>
        <taxon>Agaricomycotina</taxon>
        <taxon>Agaricomycetes</taxon>
        <taxon>Russulales</taxon>
        <taxon>Auriscalpiaceae</taxon>
        <taxon>Artomyces</taxon>
    </lineage>
</organism>
<reference evidence="1" key="1">
    <citation type="submission" date="2021-03" db="EMBL/GenBank/DDBJ databases">
        <authorList>
            <consortium name="DOE Joint Genome Institute"/>
            <person name="Ahrendt S."/>
            <person name="Looney B.P."/>
            <person name="Miyauchi S."/>
            <person name="Morin E."/>
            <person name="Drula E."/>
            <person name="Courty P.E."/>
            <person name="Chicoki N."/>
            <person name="Fauchery L."/>
            <person name="Kohler A."/>
            <person name="Kuo A."/>
            <person name="Labutti K."/>
            <person name="Pangilinan J."/>
            <person name="Lipzen A."/>
            <person name="Riley R."/>
            <person name="Andreopoulos W."/>
            <person name="He G."/>
            <person name="Johnson J."/>
            <person name="Barry K.W."/>
            <person name="Grigoriev I.V."/>
            <person name="Nagy L."/>
            <person name="Hibbett D."/>
            <person name="Henrissat B."/>
            <person name="Matheny P.B."/>
            <person name="Labbe J."/>
            <person name="Martin F."/>
        </authorList>
    </citation>
    <scope>NUCLEOTIDE SEQUENCE</scope>
    <source>
        <strain evidence="1">HHB10654</strain>
    </source>
</reference>